<comment type="caution">
    <text evidence="1">The sequence shown here is derived from an EMBL/GenBank/DDBJ whole genome shotgun (WGS) entry which is preliminary data.</text>
</comment>
<proteinExistence type="predicted"/>
<gene>
    <name evidence="1" type="ORF">SDC9_132746</name>
</gene>
<dbReference type="EMBL" id="VSSQ01033906">
    <property type="protein sequence ID" value="MPM85665.1"/>
    <property type="molecule type" value="Genomic_DNA"/>
</dbReference>
<dbReference type="AlphaFoldDB" id="A0A645D8Y6"/>
<reference evidence="1" key="1">
    <citation type="submission" date="2019-08" db="EMBL/GenBank/DDBJ databases">
        <authorList>
            <person name="Kucharzyk K."/>
            <person name="Murdoch R.W."/>
            <person name="Higgins S."/>
            <person name="Loffler F."/>
        </authorList>
    </citation>
    <scope>NUCLEOTIDE SEQUENCE</scope>
</reference>
<sequence>MIPRNHRVEEALEAAQKGDYNVMKRLVKVLSTPYAYTEEQKEYCTLPEAVNRPYRTFCGT</sequence>
<name>A0A645D8Y6_9ZZZZ</name>
<evidence type="ECO:0000313" key="1">
    <source>
        <dbReference type="EMBL" id="MPM85665.1"/>
    </source>
</evidence>
<protein>
    <submittedName>
        <fullName evidence="1">Uncharacterized protein</fullName>
    </submittedName>
</protein>
<organism evidence="1">
    <name type="scientific">bioreactor metagenome</name>
    <dbReference type="NCBI Taxonomy" id="1076179"/>
    <lineage>
        <taxon>unclassified sequences</taxon>
        <taxon>metagenomes</taxon>
        <taxon>ecological metagenomes</taxon>
    </lineage>
</organism>
<accession>A0A645D8Y6</accession>